<evidence type="ECO:0000256" key="4">
    <source>
        <dbReference type="ARBA" id="ARBA00022679"/>
    </source>
</evidence>
<keyword evidence="8" id="KW-0999">Mitochondrion inner membrane</keyword>
<evidence type="ECO:0000313" key="10">
    <source>
        <dbReference type="Proteomes" id="UP000095751"/>
    </source>
</evidence>
<name>A0A1E7FZY2_9STRA</name>
<organism evidence="9 10">
    <name type="scientific">Fragilariopsis cylindrus CCMP1102</name>
    <dbReference type="NCBI Taxonomy" id="635003"/>
    <lineage>
        <taxon>Eukaryota</taxon>
        <taxon>Sar</taxon>
        <taxon>Stramenopiles</taxon>
        <taxon>Ochrophyta</taxon>
        <taxon>Bacillariophyta</taxon>
        <taxon>Bacillariophyceae</taxon>
        <taxon>Bacillariophycidae</taxon>
        <taxon>Bacillariales</taxon>
        <taxon>Bacillariaceae</taxon>
        <taxon>Fragilariopsis</taxon>
    </lineage>
</organism>
<dbReference type="Proteomes" id="UP000095751">
    <property type="component" value="Unassembled WGS sequence"/>
</dbReference>
<evidence type="ECO:0000256" key="1">
    <source>
        <dbReference type="ARBA" id="ARBA00001946"/>
    </source>
</evidence>
<keyword evidence="10" id="KW-1185">Reference proteome</keyword>
<dbReference type="GO" id="GO:0008299">
    <property type="term" value="P:isoprenoid biosynthetic process"/>
    <property type="evidence" value="ECO:0007669"/>
    <property type="project" value="UniProtKB-UniRule"/>
</dbReference>
<dbReference type="HAMAP" id="MF_01635">
    <property type="entry name" value="UbiA"/>
    <property type="match status" value="1"/>
</dbReference>
<evidence type="ECO:0000256" key="7">
    <source>
        <dbReference type="ARBA" id="ARBA00023136"/>
    </source>
</evidence>
<dbReference type="InterPro" id="IPR044878">
    <property type="entry name" value="UbiA_sf"/>
</dbReference>
<keyword evidence="7 8" id="KW-0472">Membrane</keyword>
<evidence type="ECO:0000256" key="2">
    <source>
        <dbReference type="ARBA" id="ARBA00004141"/>
    </source>
</evidence>
<feature type="transmembrane region" description="Helical" evidence="8">
    <location>
        <begin position="250"/>
        <end position="272"/>
    </location>
</feature>
<dbReference type="FunFam" id="1.10.357.140:FF:000003">
    <property type="entry name" value="4-hydroxybenzoate polyprenyltransferase, mitochondrial"/>
    <property type="match status" value="1"/>
</dbReference>
<sequence length="313" mass="34388">MVNWVDNYLPSSLRPYAHLSRMDKPIGTWLLLWPCYWSTAMAADPKLLGLFTIGAFVMRGAGCTINDLWDRDLDRQVERTKTRPLASGTVTQTQAISWLAIQLSVGLSVLLSLPHTQYCFIWGAASLPLVVAYPLMKRIFDYPQLVLGLCFNWGAIMGWAAVHGSIDYNVILPLYLSGVTWTIGYDTLYAHQDKKDDTKLGLRSTAITFGRASTNNNALTTYACWLLAGYNGVAATSAVAMTTPMIMSDLLLSPSFGIYAMGVTGAYSHLVWQIHTADLNDPHNLAERFRSNAKVGGIIFGSILASKIALVVV</sequence>
<dbReference type="UniPathway" id="UPA00232"/>
<keyword evidence="8" id="KW-0496">Mitochondrion</keyword>
<dbReference type="PANTHER" id="PTHR11048">
    <property type="entry name" value="PRENYLTRANSFERASES"/>
    <property type="match status" value="1"/>
</dbReference>
<dbReference type="OrthoDB" id="18170at2759"/>
<comment type="cofactor">
    <cofactor evidence="1 8">
        <name>Mg(2+)</name>
        <dbReference type="ChEBI" id="CHEBI:18420"/>
    </cofactor>
</comment>
<evidence type="ECO:0000313" key="9">
    <source>
        <dbReference type="EMBL" id="OEU23711.1"/>
    </source>
</evidence>
<evidence type="ECO:0000256" key="5">
    <source>
        <dbReference type="ARBA" id="ARBA00022692"/>
    </source>
</evidence>
<feature type="transmembrane region" description="Helical" evidence="8">
    <location>
        <begin position="292"/>
        <end position="312"/>
    </location>
</feature>
<comment type="pathway">
    <text evidence="8">Cofactor biosynthesis; ubiquinone biosynthesis.</text>
</comment>
<keyword evidence="5 8" id="KW-0812">Transmembrane</keyword>
<dbReference type="Gene3D" id="1.20.120.1780">
    <property type="entry name" value="UbiA prenyltransferase"/>
    <property type="match status" value="1"/>
</dbReference>
<dbReference type="InterPro" id="IPR039653">
    <property type="entry name" value="Prenyltransferase"/>
</dbReference>
<keyword evidence="8" id="KW-0414">Isoprene biosynthesis</keyword>
<proteinExistence type="inferred from homology"/>
<evidence type="ECO:0000256" key="8">
    <source>
        <dbReference type="HAMAP-Rule" id="MF_03189"/>
    </source>
</evidence>
<keyword evidence="6 8" id="KW-1133">Transmembrane helix</keyword>
<evidence type="ECO:0000256" key="6">
    <source>
        <dbReference type="ARBA" id="ARBA00022989"/>
    </source>
</evidence>
<dbReference type="InterPro" id="IPR030470">
    <property type="entry name" value="UbiA_prenylTrfase_CS"/>
</dbReference>
<comment type="catalytic activity">
    <reaction evidence="8">
        <text>an all-trans-polyprenyl diphosphate + 4-hydroxybenzoate = a 4-hydroxy-3-(all-trans-polyprenyl)benzoate + diphosphate</text>
        <dbReference type="Rhea" id="RHEA:44504"/>
        <dbReference type="Rhea" id="RHEA-COMP:9514"/>
        <dbReference type="Rhea" id="RHEA-COMP:9564"/>
        <dbReference type="ChEBI" id="CHEBI:17879"/>
        <dbReference type="ChEBI" id="CHEBI:33019"/>
        <dbReference type="ChEBI" id="CHEBI:58914"/>
        <dbReference type="ChEBI" id="CHEBI:78396"/>
        <dbReference type="EC" id="2.5.1.39"/>
    </reaction>
</comment>
<keyword evidence="4 8" id="KW-0808">Transferase</keyword>
<dbReference type="CDD" id="cd13959">
    <property type="entry name" value="PT_UbiA_COQ2"/>
    <property type="match status" value="1"/>
</dbReference>
<dbReference type="AlphaFoldDB" id="A0A1E7FZY2"/>
<protein>
    <recommendedName>
        <fullName evidence="8">4-hydroxybenzoate polyprenyltransferase, mitochondrial</fullName>
        <shortName evidence="8">4-HB polyprenyltransferase</shortName>
        <ecNumber evidence="8">2.5.1.39</ecNumber>
    </recommendedName>
    <alternativeName>
        <fullName evidence="8">Para-hydroxybenzoate--polyprenyltransferase</fullName>
        <shortName evidence="8">PHB:PPT</shortName>
        <shortName evidence="8">PHB:polyprenyltransferase</shortName>
    </alternativeName>
</protein>
<dbReference type="Gene3D" id="1.10.357.140">
    <property type="entry name" value="UbiA prenyltransferase"/>
    <property type="match status" value="1"/>
</dbReference>
<dbReference type="PROSITE" id="PS00943">
    <property type="entry name" value="UBIA"/>
    <property type="match status" value="1"/>
</dbReference>
<dbReference type="PANTHER" id="PTHR11048:SF28">
    <property type="entry name" value="4-HYDROXYBENZOATE POLYPRENYLTRANSFERASE, MITOCHONDRIAL"/>
    <property type="match status" value="1"/>
</dbReference>
<dbReference type="InParanoid" id="A0A1E7FZY2"/>
<evidence type="ECO:0000256" key="3">
    <source>
        <dbReference type="ARBA" id="ARBA00005985"/>
    </source>
</evidence>
<dbReference type="FunCoup" id="A0A1E7FZY2">
    <property type="interactions" value="61"/>
</dbReference>
<feature type="transmembrane region" description="Helical" evidence="8">
    <location>
        <begin position="145"/>
        <end position="162"/>
    </location>
</feature>
<feature type="transmembrane region" description="Helical" evidence="8">
    <location>
        <begin position="168"/>
        <end position="189"/>
    </location>
</feature>
<accession>A0A1E7FZY2</accession>
<dbReference type="EMBL" id="KV784353">
    <property type="protein sequence ID" value="OEU23711.1"/>
    <property type="molecule type" value="Genomic_DNA"/>
</dbReference>
<dbReference type="GO" id="GO:0005743">
    <property type="term" value="C:mitochondrial inner membrane"/>
    <property type="evidence" value="ECO:0007669"/>
    <property type="project" value="UniProtKB-SubCell"/>
</dbReference>
<dbReference type="FunFam" id="1.20.120.1780:FF:000001">
    <property type="entry name" value="4-hydroxybenzoate octaprenyltransferase"/>
    <property type="match status" value="1"/>
</dbReference>
<dbReference type="Pfam" id="PF01040">
    <property type="entry name" value="UbiA"/>
    <property type="match status" value="1"/>
</dbReference>
<keyword evidence="8" id="KW-0831">Ubiquinone biosynthesis</keyword>
<dbReference type="GO" id="GO:0006744">
    <property type="term" value="P:ubiquinone biosynthetic process"/>
    <property type="evidence" value="ECO:0007669"/>
    <property type="project" value="UniProtKB-UniRule"/>
</dbReference>
<reference evidence="9 10" key="1">
    <citation type="submission" date="2016-09" db="EMBL/GenBank/DDBJ databases">
        <title>Extensive genetic diversity and differential bi-allelic expression allows diatom success in the polar Southern Ocean.</title>
        <authorList>
            <consortium name="DOE Joint Genome Institute"/>
            <person name="Mock T."/>
            <person name="Otillar R.P."/>
            <person name="Strauss J."/>
            <person name="Dupont C."/>
            <person name="Frickenhaus S."/>
            <person name="Maumus F."/>
            <person name="Mcmullan M."/>
            <person name="Sanges R."/>
            <person name="Schmutz J."/>
            <person name="Toseland A."/>
            <person name="Valas R."/>
            <person name="Veluchamy A."/>
            <person name="Ward B.J."/>
            <person name="Allen A."/>
            <person name="Barry K."/>
            <person name="Falciatore A."/>
            <person name="Ferrante M."/>
            <person name="Fortunato A.E."/>
            <person name="Gloeckner G."/>
            <person name="Gruber A."/>
            <person name="Hipkin R."/>
            <person name="Janech M."/>
            <person name="Kroth P."/>
            <person name="Leese F."/>
            <person name="Lindquist E."/>
            <person name="Lyon B.R."/>
            <person name="Martin J."/>
            <person name="Mayer C."/>
            <person name="Parker M."/>
            <person name="Quesneville H."/>
            <person name="Raymond J."/>
            <person name="Uhlig C."/>
            <person name="Valentin K.U."/>
            <person name="Worden A.Z."/>
            <person name="Armbrust E.V."/>
            <person name="Bowler C."/>
            <person name="Green B."/>
            <person name="Moulton V."/>
            <person name="Van Oosterhout C."/>
            <person name="Grigoriev I."/>
        </authorList>
    </citation>
    <scope>NUCLEOTIDE SEQUENCE [LARGE SCALE GENOMIC DNA]</scope>
    <source>
        <strain evidence="9 10">CCMP1102</strain>
    </source>
</reference>
<dbReference type="KEGG" id="fcy:FRACYDRAFT_179175"/>
<dbReference type="GO" id="GO:0008412">
    <property type="term" value="F:4-hydroxybenzoate polyprenyltransferase activity"/>
    <property type="evidence" value="ECO:0007669"/>
    <property type="project" value="UniProtKB-EC"/>
</dbReference>
<dbReference type="EC" id="2.5.1.39" evidence="8"/>
<feature type="transmembrane region" description="Helical" evidence="8">
    <location>
        <begin position="47"/>
        <end position="69"/>
    </location>
</feature>
<dbReference type="InterPro" id="IPR006370">
    <property type="entry name" value="HB_polyprenyltransferase-like"/>
</dbReference>
<comment type="similarity">
    <text evidence="3 8">Belongs to the UbiA prenyltransferase family.</text>
</comment>
<dbReference type="InterPro" id="IPR000537">
    <property type="entry name" value="UbiA_prenyltransferase"/>
</dbReference>
<comment type="function">
    <text evidence="8">Catalyzes the prenylation of para-hydroxybenzoate (PHB) with an all-trans polyprenyl group. Mediates the second step in the final reaction sequence of coenzyme Q (CoQ) biosynthesis, which is the condensation of the polyisoprenoid side chain with PHB, generating the first membrane-bound Q intermediate.</text>
</comment>
<dbReference type="NCBIfam" id="TIGR01474">
    <property type="entry name" value="ubiA_proteo"/>
    <property type="match status" value="1"/>
</dbReference>
<gene>
    <name evidence="9" type="ORF">FRACYDRAFT_179175</name>
</gene>
<comment type="subcellular location">
    <subcellularLocation>
        <location evidence="2">Membrane</location>
        <topology evidence="2">Multi-pass membrane protein</topology>
    </subcellularLocation>
    <subcellularLocation>
        <location evidence="8">Mitochondrion inner membrane</location>
        <topology evidence="8">Multi-pass membrane protein</topology>
        <orientation evidence="8">Matrix side</orientation>
    </subcellularLocation>
</comment>